<dbReference type="GO" id="GO:0005829">
    <property type="term" value="C:cytosol"/>
    <property type="evidence" value="ECO:0007669"/>
    <property type="project" value="TreeGrafter"/>
</dbReference>
<evidence type="ECO:0000313" key="2">
    <source>
        <dbReference type="EMBL" id="SDZ06615.1"/>
    </source>
</evidence>
<dbReference type="PANTHER" id="PTHR10948:SF23">
    <property type="entry name" value="TRANSPOSASE INSI FOR INSERTION SEQUENCE ELEMENT IS30A-RELATED"/>
    <property type="match status" value="1"/>
</dbReference>
<evidence type="ECO:0000259" key="1">
    <source>
        <dbReference type="PROSITE" id="PS50994"/>
    </source>
</evidence>
<organism evidence="2 3">
    <name type="scientific">Nitrosomonas halophila</name>
    <dbReference type="NCBI Taxonomy" id="44576"/>
    <lineage>
        <taxon>Bacteria</taxon>
        <taxon>Pseudomonadati</taxon>
        <taxon>Pseudomonadota</taxon>
        <taxon>Betaproteobacteria</taxon>
        <taxon>Nitrosomonadales</taxon>
        <taxon>Nitrosomonadaceae</taxon>
        <taxon>Nitrosomonas</taxon>
    </lineage>
</organism>
<gene>
    <name evidence="2" type="ORF">SAMN05421881_11223</name>
</gene>
<protein>
    <submittedName>
        <fullName evidence="2">Integrase core domain-containing protein</fullName>
    </submittedName>
</protein>
<feature type="domain" description="Integrase catalytic" evidence="1">
    <location>
        <begin position="49"/>
        <end position="210"/>
    </location>
</feature>
<accession>A0A1H3Q0S8</accession>
<dbReference type="GO" id="GO:0032196">
    <property type="term" value="P:transposition"/>
    <property type="evidence" value="ECO:0007669"/>
    <property type="project" value="TreeGrafter"/>
</dbReference>
<dbReference type="NCBIfam" id="NF033563">
    <property type="entry name" value="transpos_IS30"/>
    <property type="match status" value="1"/>
</dbReference>
<sequence>MKPFTMHVLKDKRAGGKLYLNLRHHSKKYRKRYGSNTGSVKGIPNRVDIDERPPVANQRERLGDWEADTMIGKGQKGAMVTLDERKSKLRLAFPVANKTAEAVTGSIIALLGGFKDWVHTLTFDNGKEFAKHEQVAQAIECKTYFAKPYHSWERVQNENANGLLRQYFPKAMGLLDVTTRQVFEAVHKLNNRPRKCLGFKTPYEVFHELSGMDAEKLVGYALIT</sequence>
<dbReference type="Proteomes" id="UP000198640">
    <property type="component" value="Unassembled WGS sequence"/>
</dbReference>
<dbReference type="SUPFAM" id="SSF53098">
    <property type="entry name" value="Ribonuclease H-like"/>
    <property type="match status" value="1"/>
</dbReference>
<reference evidence="2 3" key="1">
    <citation type="submission" date="2016-10" db="EMBL/GenBank/DDBJ databases">
        <authorList>
            <person name="de Groot N.N."/>
        </authorList>
    </citation>
    <scope>NUCLEOTIDE SEQUENCE [LARGE SCALE GENOMIC DNA]</scope>
    <source>
        <strain evidence="2 3">Nm1</strain>
    </source>
</reference>
<dbReference type="Gene3D" id="3.30.420.10">
    <property type="entry name" value="Ribonuclease H-like superfamily/Ribonuclease H"/>
    <property type="match status" value="1"/>
</dbReference>
<dbReference type="InterPro" id="IPR053392">
    <property type="entry name" value="Transposase_IS30-like"/>
</dbReference>
<keyword evidence="3" id="KW-1185">Reference proteome</keyword>
<dbReference type="GO" id="GO:0015074">
    <property type="term" value="P:DNA integration"/>
    <property type="evidence" value="ECO:0007669"/>
    <property type="project" value="InterPro"/>
</dbReference>
<dbReference type="EMBL" id="FNOY01000122">
    <property type="protein sequence ID" value="SDZ06615.1"/>
    <property type="molecule type" value="Genomic_DNA"/>
</dbReference>
<dbReference type="AlphaFoldDB" id="A0A1H3Q0S8"/>
<dbReference type="OrthoDB" id="9803231at2"/>
<dbReference type="PANTHER" id="PTHR10948">
    <property type="entry name" value="TRANSPOSASE"/>
    <property type="match status" value="1"/>
</dbReference>
<dbReference type="STRING" id="44576.SAMN05421881_11223"/>
<dbReference type="InterPro" id="IPR051917">
    <property type="entry name" value="Transposase-Integrase"/>
</dbReference>
<dbReference type="RefSeq" id="WP_143032365.1">
    <property type="nucleotide sequence ID" value="NZ_FNOY01000122.1"/>
</dbReference>
<dbReference type="GO" id="GO:0003676">
    <property type="term" value="F:nucleic acid binding"/>
    <property type="evidence" value="ECO:0007669"/>
    <property type="project" value="InterPro"/>
</dbReference>
<proteinExistence type="predicted"/>
<dbReference type="GO" id="GO:0004803">
    <property type="term" value="F:transposase activity"/>
    <property type="evidence" value="ECO:0007669"/>
    <property type="project" value="TreeGrafter"/>
</dbReference>
<name>A0A1H3Q0S8_9PROT</name>
<dbReference type="PROSITE" id="PS50994">
    <property type="entry name" value="INTEGRASE"/>
    <property type="match status" value="1"/>
</dbReference>
<dbReference type="InterPro" id="IPR012337">
    <property type="entry name" value="RNaseH-like_sf"/>
</dbReference>
<dbReference type="InterPro" id="IPR001584">
    <property type="entry name" value="Integrase_cat-core"/>
</dbReference>
<dbReference type="InterPro" id="IPR036397">
    <property type="entry name" value="RNaseH_sf"/>
</dbReference>
<evidence type="ECO:0000313" key="3">
    <source>
        <dbReference type="Proteomes" id="UP000198640"/>
    </source>
</evidence>